<comment type="caution">
    <text evidence="4">The sequence shown here is derived from an EMBL/GenBank/DDBJ whole genome shotgun (WGS) entry which is preliminary data.</text>
</comment>
<proteinExistence type="inferred from homology"/>
<comment type="similarity">
    <text evidence="1">Belongs to the argonaute family. Long pAgo subfamily.</text>
</comment>
<dbReference type="Gene3D" id="3.40.50.2300">
    <property type="match status" value="1"/>
</dbReference>
<reference evidence="4 5" key="1">
    <citation type="submission" date="2022-06" db="EMBL/GenBank/DDBJ databases">
        <title>Roseomonas CN29.</title>
        <authorList>
            <person name="Cheng Y."/>
            <person name="He X."/>
        </authorList>
    </citation>
    <scope>NUCLEOTIDE SEQUENCE [LARGE SCALE GENOMIC DNA]</scope>
    <source>
        <strain evidence="4 5">CN29</strain>
    </source>
</reference>
<dbReference type="Proteomes" id="UP001524642">
    <property type="component" value="Unassembled WGS sequence"/>
</dbReference>
<organism evidence="4 5">
    <name type="scientific">Roseomonas populi</name>
    <dbReference type="NCBI Taxonomy" id="3121582"/>
    <lineage>
        <taxon>Bacteria</taxon>
        <taxon>Pseudomonadati</taxon>
        <taxon>Pseudomonadota</taxon>
        <taxon>Alphaproteobacteria</taxon>
        <taxon>Acetobacterales</taxon>
        <taxon>Roseomonadaceae</taxon>
        <taxon>Roseomonas</taxon>
    </lineage>
</organism>
<accession>A0ABT1X4U6</accession>
<evidence type="ECO:0000313" key="5">
    <source>
        <dbReference type="Proteomes" id="UP001524642"/>
    </source>
</evidence>
<evidence type="ECO:0000313" key="4">
    <source>
        <dbReference type="EMBL" id="MCR0983136.1"/>
    </source>
</evidence>
<protein>
    <recommendedName>
        <fullName evidence="2">Protein argonaute</fullName>
    </recommendedName>
</protein>
<dbReference type="SMART" id="SM00950">
    <property type="entry name" value="Piwi"/>
    <property type="match status" value="1"/>
</dbReference>
<dbReference type="InterPro" id="IPR003165">
    <property type="entry name" value="Piwi"/>
</dbReference>
<dbReference type="SUPFAM" id="SSF53098">
    <property type="entry name" value="Ribonuclease H-like"/>
    <property type="match status" value="1"/>
</dbReference>
<dbReference type="InterPro" id="IPR036397">
    <property type="entry name" value="RNaseH_sf"/>
</dbReference>
<dbReference type="Gene3D" id="3.30.420.10">
    <property type="entry name" value="Ribonuclease H-like superfamily/Ribonuclease H"/>
    <property type="match status" value="1"/>
</dbReference>
<evidence type="ECO:0000259" key="3">
    <source>
        <dbReference type="PROSITE" id="PS50822"/>
    </source>
</evidence>
<keyword evidence="5" id="KW-1185">Reference proteome</keyword>
<dbReference type="CDD" id="cd04659">
    <property type="entry name" value="Piwi_piwi-like_ProArk"/>
    <property type="match status" value="1"/>
</dbReference>
<evidence type="ECO:0000256" key="1">
    <source>
        <dbReference type="ARBA" id="ARBA00035012"/>
    </source>
</evidence>
<dbReference type="EMBL" id="JANJOU010000010">
    <property type="protein sequence ID" value="MCR0983136.1"/>
    <property type="molecule type" value="Genomic_DNA"/>
</dbReference>
<dbReference type="PROSITE" id="PS50822">
    <property type="entry name" value="PIWI"/>
    <property type="match status" value="1"/>
</dbReference>
<gene>
    <name evidence="4" type="ORF">NRP21_13850</name>
</gene>
<feature type="domain" description="Piwi" evidence="3">
    <location>
        <begin position="443"/>
        <end position="745"/>
    </location>
</feature>
<dbReference type="RefSeq" id="WP_257716805.1">
    <property type="nucleotide sequence ID" value="NZ_JANJOU010000010.1"/>
</dbReference>
<dbReference type="InterPro" id="IPR012337">
    <property type="entry name" value="RNaseH-like_sf"/>
</dbReference>
<sequence>MTNRDRIHRRGSLWLNSVLVNYPSQAMPAAVVPYARERFNEALDRSAGKSLPVRLPDDEMALVPLTDDTVLPGPETWLDTRQNPRLLSTLVREAVFRQLRHIAETRGIYKVVGRKPPTVETLKDFGLVPAHLGLPPWLTKRVVITFETRIVELPGAGPTVVLTCVQRLRTIIGANCEELTAAGVGLIGSYVSQWAARPDPALDDRLEIAGRVVSVEGGVLTLADHAGGPDRIPATEAFLEPTRANFDSVVEELTQRRAERIIAEITRREADWRWGEVVQKRVERAFDFIRGAELWLARGVPLELGPLLGEGAPFPSAHQFPKPILSFDPGGRHSDAWAQRTLDKVGPYDRQTFEAKRLRIAVVCEASQRGRTSEVVAAFLEGMPDVRSSKGLVPHETGLVGRFRLQQASVEFFEVSAATGEAYADAARRAMSMAAERDQPWDLGILQVRREWKELPEASSPYWMAKATFLKRDVPTQALATEMMHLSAFEQACALANASLATYAKLGGKPWLLRTKGSTDHELVFGLGSSTRKTGRKGAGERVVGITTVFSSEGNYLLDAHTGAVPFQEYPACLTEVLRKAVTRVRDENAWRPRDSVRLVFHAFTQVRRETAEAVAQAVQDLGLDRVTFAFLHVAEDHPWTLLDLSARSGKCAFGPERGQAIELGEREWLVSLTGRQQVKADGQGIPAPVLLRLHGDSTFKDMLYLSRQVSDFACHSWRTFGPSRAPITLLYADEIAKQLAGLEQTAAWDRDAVTGRIMRKPWFL</sequence>
<evidence type="ECO:0000256" key="2">
    <source>
        <dbReference type="ARBA" id="ARBA00035032"/>
    </source>
</evidence>
<name>A0ABT1X4U6_9PROT</name>